<dbReference type="EMBL" id="SLZZ01000001">
    <property type="protein sequence ID" value="TCS82895.1"/>
    <property type="molecule type" value="Genomic_DNA"/>
</dbReference>
<dbReference type="SMART" id="SM00257">
    <property type="entry name" value="LysM"/>
    <property type="match status" value="1"/>
</dbReference>
<dbReference type="OrthoDB" id="1716479at2"/>
<dbReference type="Gene3D" id="3.10.350.10">
    <property type="entry name" value="LysM domain"/>
    <property type="match status" value="1"/>
</dbReference>
<evidence type="ECO:0000313" key="3">
    <source>
        <dbReference type="EMBL" id="TCS82895.1"/>
    </source>
</evidence>
<protein>
    <submittedName>
        <fullName evidence="3">LysM domain-containing protein</fullName>
    </submittedName>
</protein>
<sequence>MESRSNNIKAAAHKRQQKLRRLVIISVITVFIVFGACALFGSMLSSAHNSNNEEPVNFKYYKSIVIQPGDTLWDIAGTYITKDYDSIPDYIRAIKEMNSLDSDHIQAGQNLMIMYNSTEFVSKQ</sequence>
<dbReference type="InterPro" id="IPR018392">
    <property type="entry name" value="LysM"/>
</dbReference>
<dbReference type="RefSeq" id="WP_132378180.1">
    <property type="nucleotide sequence ID" value="NZ_DAIPCY010000001.1"/>
</dbReference>
<dbReference type="AlphaFoldDB" id="A0A4R3KIH9"/>
<feature type="transmembrane region" description="Helical" evidence="1">
    <location>
        <begin position="21"/>
        <end position="44"/>
    </location>
</feature>
<dbReference type="SUPFAM" id="SSF54106">
    <property type="entry name" value="LysM domain"/>
    <property type="match status" value="1"/>
</dbReference>
<organism evidence="3 4">
    <name type="scientific">Muricomes intestini</name>
    <dbReference type="NCBI Taxonomy" id="1796634"/>
    <lineage>
        <taxon>Bacteria</taxon>
        <taxon>Bacillati</taxon>
        <taxon>Bacillota</taxon>
        <taxon>Clostridia</taxon>
        <taxon>Lachnospirales</taxon>
        <taxon>Lachnospiraceae</taxon>
        <taxon>Muricomes</taxon>
    </lineage>
</organism>
<dbReference type="Pfam" id="PF01476">
    <property type="entry name" value="LysM"/>
    <property type="match status" value="1"/>
</dbReference>
<feature type="domain" description="LysM" evidence="2">
    <location>
        <begin position="62"/>
        <end position="113"/>
    </location>
</feature>
<proteinExistence type="predicted"/>
<evidence type="ECO:0000259" key="2">
    <source>
        <dbReference type="PROSITE" id="PS51782"/>
    </source>
</evidence>
<dbReference type="Proteomes" id="UP000295726">
    <property type="component" value="Unassembled WGS sequence"/>
</dbReference>
<dbReference type="CDD" id="cd00118">
    <property type="entry name" value="LysM"/>
    <property type="match status" value="1"/>
</dbReference>
<accession>A0A4R3KIH9</accession>
<keyword evidence="1" id="KW-0472">Membrane</keyword>
<keyword evidence="1" id="KW-0812">Transmembrane</keyword>
<dbReference type="PROSITE" id="PS51782">
    <property type="entry name" value="LYSM"/>
    <property type="match status" value="1"/>
</dbReference>
<reference evidence="3 4" key="1">
    <citation type="submission" date="2019-03" db="EMBL/GenBank/DDBJ databases">
        <title>Genomic Encyclopedia of Type Strains, Phase IV (KMG-IV): sequencing the most valuable type-strain genomes for metagenomic binning, comparative biology and taxonomic classification.</title>
        <authorList>
            <person name="Goeker M."/>
        </authorList>
    </citation>
    <scope>NUCLEOTIDE SEQUENCE [LARGE SCALE GENOMIC DNA]</scope>
    <source>
        <strain evidence="3 4">DSM 29489</strain>
    </source>
</reference>
<comment type="caution">
    <text evidence="3">The sequence shown here is derived from an EMBL/GenBank/DDBJ whole genome shotgun (WGS) entry which is preliminary data.</text>
</comment>
<evidence type="ECO:0000256" key="1">
    <source>
        <dbReference type="SAM" id="Phobius"/>
    </source>
</evidence>
<evidence type="ECO:0000313" key="4">
    <source>
        <dbReference type="Proteomes" id="UP000295726"/>
    </source>
</evidence>
<keyword evidence="4" id="KW-1185">Reference proteome</keyword>
<dbReference type="InterPro" id="IPR036779">
    <property type="entry name" value="LysM_dom_sf"/>
</dbReference>
<name>A0A4R3KIH9_9FIRM</name>
<keyword evidence="1" id="KW-1133">Transmembrane helix</keyword>
<gene>
    <name evidence="3" type="ORF">EDD59_101307</name>
</gene>